<organism evidence="2 3">
    <name type="scientific">Ditylenchus dipsaci</name>
    <dbReference type="NCBI Taxonomy" id="166011"/>
    <lineage>
        <taxon>Eukaryota</taxon>
        <taxon>Metazoa</taxon>
        <taxon>Ecdysozoa</taxon>
        <taxon>Nematoda</taxon>
        <taxon>Chromadorea</taxon>
        <taxon>Rhabditida</taxon>
        <taxon>Tylenchina</taxon>
        <taxon>Tylenchomorpha</taxon>
        <taxon>Sphaerularioidea</taxon>
        <taxon>Anguinidae</taxon>
        <taxon>Anguininae</taxon>
        <taxon>Ditylenchus</taxon>
    </lineage>
</organism>
<dbReference type="PANTHER" id="PTHR22898:SF3">
    <property type="entry name" value="ALPHA-1,2-FUCOSYLTRANSFERASE-RELATED"/>
    <property type="match status" value="1"/>
</dbReference>
<proteinExistence type="predicted"/>
<keyword evidence="2" id="KW-1185">Reference proteome</keyword>
<sequence>MSFNEPLLGEYYIEKETSKLPLQFENYITTVENCEGFGNQMWRFAGLYALGKHLHRNPYYDHTEECLKEYEKEFATVFPELYKRLHFYTPKAEDKSIVDFAIPCCSFDDPNILLNNTAKALVIKGRYLQAHKFFQPIVPEIRNLFSINPSLRAAVDSYKKEDENHKICIHTRQGDFVALGTHSKLNYTEFALNHVFDLQSKRYSSASIILLGEEKSFLEKIRYDKKKIKHVYIPRELSRGEDFSFAVSSSFIMIYLYSNEVNAKISRARRFSGGYQSVAINPREFNHPHDHGPTEGKGFSDKSGKMVGLGKNFSRP</sequence>
<dbReference type="Proteomes" id="UP000887574">
    <property type="component" value="Unplaced"/>
</dbReference>
<dbReference type="WBParaSite" id="jg13877">
    <property type="protein sequence ID" value="jg13877"/>
    <property type="gene ID" value="jg13877"/>
</dbReference>
<reference evidence="3" key="1">
    <citation type="submission" date="2022-11" db="UniProtKB">
        <authorList>
            <consortium name="WormBaseParasite"/>
        </authorList>
    </citation>
    <scope>IDENTIFICATION</scope>
</reference>
<protein>
    <submittedName>
        <fullName evidence="3">Uncharacterized protein</fullName>
    </submittedName>
</protein>
<name>A0A915CZR6_9BILA</name>
<accession>A0A915CZR6</accession>
<dbReference type="PANTHER" id="PTHR22898">
    <property type="entry name" value="UNCHARACTERIZED GLYCOSOL TRANSFERASE-RELATED"/>
    <property type="match status" value="1"/>
</dbReference>
<feature type="compositionally biased region" description="Basic and acidic residues" evidence="1">
    <location>
        <begin position="284"/>
        <end position="304"/>
    </location>
</feature>
<feature type="region of interest" description="Disordered" evidence="1">
    <location>
        <begin position="282"/>
        <end position="316"/>
    </location>
</feature>
<evidence type="ECO:0000256" key="1">
    <source>
        <dbReference type="SAM" id="MobiDB-lite"/>
    </source>
</evidence>
<dbReference type="AlphaFoldDB" id="A0A915CZR6"/>
<evidence type="ECO:0000313" key="3">
    <source>
        <dbReference type="WBParaSite" id="jg13877"/>
    </source>
</evidence>
<evidence type="ECO:0000313" key="2">
    <source>
        <dbReference type="Proteomes" id="UP000887574"/>
    </source>
</evidence>
<dbReference type="InterPro" id="IPR052501">
    <property type="entry name" value="Alpha-1-2_FucT"/>
</dbReference>